<dbReference type="GO" id="GO:0070628">
    <property type="term" value="F:proteasome binding"/>
    <property type="evidence" value="ECO:0007669"/>
    <property type="project" value="TreeGrafter"/>
</dbReference>
<dbReference type="Gene3D" id="3.10.20.90">
    <property type="entry name" value="Phosphatidylinositol 3-kinase Catalytic Subunit, Chain A, domain 1"/>
    <property type="match status" value="2"/>
</dbReference>
<comment type="caution">
    <text evidence="2">The sequence shown here is derived from an EMBL/GenBank/DDBJ whole genome shotgun (WGS) entry which is preliminary data.</text>
</comment>
<dbReference type="PROSITE" id="PS50053">
    <property type="entry name" value="UBIQUITIN_2"/>
    <property type="match status" value="2"/>
</dbReference>
<sequence>MVYFKIAGGEIVPEIQMTLSATVYDLKQKIRNELDVEVHRQSLWHHNRMLRDHEYIENCDFQVRETLYLSVDPLPPHQNIHVLVKSLGSDGYVRVRETDKVSDLRNLVERYWGTPSNRVTLRRHNVVMEDCLPLYAYYVNEGSEVQLSISIEPR</sequence>
<gene>
    <name evidence="2" type="ORF">D0Y65_036688</name>
</gene>
<dbReference type="GO" id="GO:0005829">
    <property type="term" value="C:cytosol"/>
    <property type="evidence" value="ECO:0007669"/>
    <property type="project" value="TreeGrafter"/>
</dbReference>
<dbReference type="SUPFAM" id="SSF54236">
    <property type="entry name" value="Ubiquitin-like"/>
    <property type="match status" value="2"/>
</dbReference>
<reference evidence="2 3" key="1">
    <citation type="submission" date="2018-09" db="EMBL/GenBank/DDBJ databases">
        <title>A high-quality reference genome of wild soybean provides a powerful tool to mine soybean genomes.</title>
        <authorList>
            <person name="Xie M."/>
            <person name="Chung C.Y.L."/>
            <person name="Li M.-W."/>
            <person name="Wong F.-L."/>
            <person name="Chan T.-F."/>
            <person name="Lam H.-M."/>
        </authorList>
    </citation>
    <scope>NUCLEOTIDE SEQUENCE [LARGE SCALE GENOMIC DNA]</scope>
    <source>
        <strain evidence="3">cv. W05</strain>
        <tissue evidence="2">Hypocotyl of etiolated seedlings</tissue>
    </source>
</reference>
<dbReference type="GO" id="GO:0005654">
    <property type="term" value="C:nucleoplasm"/>
    <property type="evidence" value="ECO:0007669"/>
    <property type="project" value="TreeGrafter"/>
</dbReference>
<organism evidence="2 3">
    <name type="scientific">Glycine soja</name>
    <name type="common">Wild soybean</name>
    <dbReference type="NCBI Taxonomy" id="3848"/>
    <lineage>
        <taxon>Eukaryota</taxon>
        <taxon>Viridiplantae</taxon>
        <taxon>Streptophyta</taxon>
        <taxon>Embryophyta</taxon>
        <taxon>Tracheophyta</taxon>
        <taxon>Spermatophyta</taxon>
        <taxon>Magnoliopsida</taxon>
        <taxon>eudicotyledons</taxon>
        <taxon>Gunneridae</taxon>
        <taxon>Pentapetalae</taxon>
        <taxon>rosids</taxon>
        <taxon>fabids</taxon>
        <taxon>Fabales</taxon>
        <taxon>Fabaceae</taxon>
        <taxon>Papilionoideae</taxon>
        <taxon>50 kb inversion clade</taxon>
        <taxon>NPAAA clade</taxon>
        <taxon>indigoferoid/millettioid clade</taxon>
        <taxon>Phaseoleae</taxon>
        <taxon>Glycine</taxon>
        <taxon>Glycine subgen. Soja</taxon>
    </lineage>
</organism>
<proteinExistence type="predicted"/>
<dbReference type="GO" id="GO:0031593">
    <property type="term" value="F:polyubiquitin modification-dependent protein binding"/>
    <property type="evidence" value="ECO:0007669"/>
    <property type="project" value="TreeGrafter"/>
</dbReference>
<protein>
    <recommendedName>
        <fullName evidence="1">Ubiquitin-like domain-containing protein</fullName>
    </recommendedName>
</protein>
<dbReference type="SMR" id="A0A445HG69"/>
<dbReference type="PANTHER" id="PTHR10621:SF63">
    <property type="entry name" value="UBIQUITIN-LIKE DOMAIN-CONTAINING PROTEIN"/>
    <property type="match status" value="1"/>
</dbReference>
<dbReference type="InterPro" id="IPR000626">
    <property type="entry name" value="Ubiquitin-like_dom"/>
</dbReference>
<dbReference type="Proteomes" id="UP000289340">
    <property type="component" value="Chromosome 13"/>
</dbReference>
<dbReference type="InterPro" id="IPR029071">
    <property type="entry name" value="Ubiquitin-like_domsf"/>
</dbReference>
<dbReference type="GO" id="GO:0043161">
    <property type="term" value="P:proteasome-mediated ubiquitin-dependent protein catabolic process"/>
    <property type="evidence" value="ECO:0007669"/>
    <property type="project" value="TreeGrafter"/>
</dbReference>
<name>A0A445HG69_GLYSO</name>
<dbReference type="EMBL" id="QZWG01000013">
    <property type="protein sequence ID" value="RZB72541.1"/>
    <property type="molecule type" value="Genomic_DNA"/>
</dbReference>
<feature type="domain" description="Ubiquitin-like" evidence="1">
    <location>
        <begin position="1"/>
        <end position="71"/>
    </location>
</feature>
<feature type="domain" description="Ubiquitin-like" evidence="1">
    <location>
        <begin position="80"/>
        <end position="147"/>
    </location>
</feature>
<evidence type="ECO:0000259" key="1">
    <source>
        <dbReference type="PROSITE" id="PS50053"/>
    </source>
</evidence>
<dbReference type="CDD" id="cd17039">
    <property type="entry name" value="Ubl_ubiquitin_like"/>
    <property type="match status" value="2"/>
</dbReference>
<evidence type="ECO:0000313" key="2">
    <source>
        <dbReference type="EMBL" id="RZB72541.1"/>
    </source>
</evidence>
<dbReference type="PANTHER" id="PTHR10621">
    <property type="entry name" value="UV EXCISION REPAIR PROTEIN RAD23"/>
    <property type="match status" value="1"/>
</dbReference>
<accession>A0A445HG69</accession>
<dbReference type="SMART" id="SM00213">
    <property type="entry name" value="UBQ"/>
    <property type="match status" value="2"/>
</dbReference>
<keyword evidence="3" id="KW-1185">Reference proteome</keyword>
<evidence type="ECO:0000313" key="3">
    <source>
        <dbReference type="Proteomes" id="UP000289340"/>
    </source>
</evidence>
<dbReference type="AlphaFoldDB" id="A0A445HG69"/>
<dbReference type="GO" id="GO:0043130">
    <property type="term" value="F:ubiquitin binding"/>
    <property type="evidence" value="ECO:0007669"/>
    <property type="project" value="TreeGrafter"/>
</dbReference>
<dbReference type="Pfam" id="PF00240">
    <property type="entry name" value="ubiquitin"/>
    <property type="match status" value="1"/>
</dbReference>